<dbReference type="InterPro" id="IPR050410">
    <property type="entry name" value="CCR4/nocturin_mRNA_transcr"/>
</dbReference>
<feature type="signal peptide" evidence="20">
    <location>
        <begin position="1"/>
        <end position="18"/>
    </location>
</feature>
<dbReference type="PANTHER" id="PTHR12121:SF34">
    <property type="entry name" value="PROTEIN ANGEL"/>
    <property type="match status" value="1"/>
</dbReference>
<name>A0AAQ3MUR4_VIGMU</name>
<dbReference type="PANTHER" id="PTHR12121">
    <property type="entry name" value="CARBON CATABOLITE REPRESSOR PROTEIN 4"/>
    <property type="match status" value="1"/>
</dbReference>
<evidence type="ECO:0000256" key="2">
    <source>
        <dbReference type="ARBA" id="ARBA00001946"/>
    </source>
</evidence>
<comment type="similarity">
    <text evidence="5">Belongs to the CCR4/nocturin family.</text>
</comment>
<evidence type="ECO:0000256" key="8">
    <source>
        <dbReference type="ARBA" id="ARBA00022490"/>
    </source>
</evidence>
<keyword evidence="23" id="KW-1185">Reference proteome</keyword>
<keyword evidence="11" id="KW-0677">Repeat</keyword>
<evidence type="ECO:0000256" key="12">
    <source>
        <dbReference type="ARBA" id="ARBA00022801"/>
    </source>
</evidence>
<accession>A0AAQ3MUR4</accession>
<keyword evidence="12" id="KW-0378">Hydrolase</keyword>
<dbReference type="InterPro" id="IPR005135">
    <property type="entry name" value="Endo/exonuclease/phosphatase"/>
</dbReference>
<dbReference type="GO" id="GO:0005634">
    <property type="term" value="C:nucleus"/>
    <property type="evidence" value="ECO:0007669"/>
    <property type="project" value="UniProtKB-SubCell"/>
</dbReference>
<comment type="cofactor">
    <cofactor evidence="2">
        <name>Mg(2+)</name>
        <dbReference type="ChEBI" id="CHEBI:18420"/>
    </cofactor>
</comment>
<evidence type="ECO:0000313" key="23">
    <source>
        <dbReference type="Proteomes" id="UP001374535"/>
    </source>
</evidence>
<reference evidence="22 23" key="1">
    <citation type="journal article" date="2023" name="Life. Sci Alliance">
        <title>Evolutionary insights into 3D genome organization and epigenetic landscape of Vigna mungo.</title>
        <authorList>
            <person name="Junaid A."/>
            <person name="Singh B."/>
            <person name="Bhatia S."/>
        </authorList>
    </citation>
    <scope>NUCLEOTIDE SEQUENCE [LARGE SCALE GENOMIC DNA]</scope>
    <source>
        <strain evidence="22">Urdbean</strain>
    </source>
</reference>
<keyword evidence="13" id="KW-0269">Exonuclease</keyword>
<keyword evidence="10" id="KW-0479">Metal-binding</keyword>
<gene>
    <name evidence="22" type="ORF">V8G54_029370</name>
</gene>
<dbReference type="Gene3D" id="3.60.10.10">
    <property type="entry name" value="Endonuclease/exonuclease/phosphatase"/>
    <property type="match status" value="1"/>
</dbReference>
<dbReference type="FunFam" id="3.60.10.10:FF:000016">
    <property type="entry name" value="Carbon catabolite repressor protein 4 1"/>
    <property type="match status" value="1"/>
</dbReference>
<sequence length="835" mass="93482">MVVFIIIIIIIDCGVILEQPSIRILRSICKAGGYLGQVMADPPGLFSLLSRRRERRRRKVKHAERGCELTPYVLLRRPDKTISTDDVPETAPLDGHFLRYKWYVPLSGVITKPVFRFVSELKRSVLSLGTSSIVLALWETGNMVKLGIIAIFFSSFLYKGGSSVSNSCVSLRVFEGRMEADATYRLNDIIGSGDILDPYFPGLQNVNEYLQHHNRNPKYWGYPVCLYIEADTVSHTNILQRSKAGSILVIVLNWSAFKWSSGERYNFRFFCADDHITCNCLMQSGFCLYRVQSDKKVAVCSIHPSEQATLQCLGCVKAKIPLSKSYHCTTKCFSDAWQHHRVLHDRAASALNENGNEEEEVFGRFNSTGSGTINSSLSASASSASLTNGSATNLYPAAITQRSGETWFEVGRSKTYTPTADDVGHVLKFECVVVDAETKMPLGPVNTILTSRVIPAPSPIPRRQIRVDGVGHLDADARMTTSGTFTVLSYNILSEAYASSDLYNYCPSWALSWPYRRQNLLREIVGYRADIICLQEVQSDHYDEFFSPELDKHGYYGLYKRKTNEVYSSNTNTIDGCATFFRRDRFSHVKKYEVEFNKAAQSLTEATIPTTQKKSALNRLVKDNVALIVVLEAKVNNQPFDNPGKRQLLCVANTHVNVPQDLKDVKLWQVHTLLKGLEKIAASADIPMLVCGDFNSVPGSAPHALLAMGKVDTSHPDLAVDPLNILRPHSKLVHQLPLVSAYSSFARTVSLGYDQHKRRLDGGTNEPLFTNVTRDFIGTLDYIFYTADSLVVESLLELLDEESLRKDTALPSPEWSSDHIALLAEFRCCKNKSRR</sequence>
<evidence type="ECO:0000256" key="13">
    <source>
        <dbReference type="ARBA" id="ARBA00022839"/>
    </source>
</evidence>
<evidence type="ECO:0000256" key="17">
    <source>
        <dbReference type="ARBA" id="ARBA00023163"/>
    </source>
</evidence>
<evidence type="ECO:0000256" key="6">
    <source>
        <dbReference type="ARBA" id="ARBA00011757"/>
    </source>
</evidence>
<protein>
    <recommendedName>
        <fullName evidence="7">poly(A)-specific ribonuclease</fullName>
        <ecNumber evidence="7">3.1.13.4</ecNumber>
    </recommendedName>
</protein>
<dbReference type="InterPro" id="IPR036691">
    <property type="entry name" value="Endo/exonu/phosph_ase_sf"/>
</dbReference>
<evidence type="ECO:0000256" key="16">
    <source>
        <dbReference type="ARBA" id="ARBA00023015"/>
    </source>
</evidence>
<dbReference type="GO" id="GO:0003723">
    <property type="term" value="F:RNA binding"/>
    <property type="evidence" value="ECO:0007669"/>
    <property type="project" value="UniProtKB-KW"/>
</dbReference>
<evidence type="ECO:0000313" key="22">
    <source>
        <dbReference type="EMBL" id="WVY97219.1"/>
    </source>
</evidence>
<evidence type="ECO:0000256" key="19">
    <source>
        <dbReference type="ARBA" id="ARBA00054840"/>
    </source>
</evidence>
<keyword evidence="17" id="KW-0804">Transcription</keyword>
<evidence type="ECO:0000256" key="5">
    <source>
        <dbReference type="ARBA" id="ARBA00010774"/>
    </source>
</evidence>
<dbReference type="EC" id="3.1.13.4" evidence="7"/>
<evidence type="ECO:0000256" key="18">
    <source>
        <dbReference type="ARBA" id="ARBA00023242"/>
    </source>
</evidence>
<comment type="subcellular location">
    <subcellularLocation>
        <location evidence="4">Cytoplasm</location>
    </subcellularLocation>
    <subcellularLocation>
        <location evidence="3">Nucleus</location>
    </subcellularLocation>
</comment>
<evidence type="ECO:0000256" key="7">
    <source>
        <dbReference type="ARBA" id="ARBA00012161"/>
    </source>
</evidence>
<evidence type="ECO:0000256" key="11">
    <source>
        <dbReference type="ARBA" id="ARBA00022737"/>
    </source>
</evidence>
<evidence type="ECO:0000256" key="4">
    <source>
        <dbReference type="ARBA" id="ARBA00004496"/>
    </source>
</evidence>
<keyword evidence="15" id="KW-0694">RNA-binding</keyword>
<dbReference type="Proteomes" id="UP001374535">
    <property type="component" value="Chromosome 9"/>
</dbReference>
<keyword evidence="9" id="KW-0540">Nuclease</keyword>
<dbReference type="EMBL" id="CP144692">
    <property type="protein sequence ID" value="WVY97219.1"/>
    <property type="molecule type" value="Genomic_DNA"/>
</dbReference>
<dbReference type="SUPFAM" id="SSF56219">
    <property type="entry name" value="DNase I-like"/>
    <property type="match status" value="1"/>
</dbReference>
<keyword evidence="14" id="KW-0460">Magnesium</keyword>
<dbReference type="CDD" id="cd09097">
    <property type="entry name" value="Deadenylase_CCR4"/>
    <property type="match status" value="1"/>
</dbReference>
<comment type="subunit">
    <text evidence="6">Component of the CCR4-NOT complex, at least composed of CRR4 and CAF1 proteins.</text>
</comment>
<keyword evidence="8" id="KW-0963">Cytoplasm</keyword>
<evidence type="ECO:0000256" key="14">
    <source>
        <dbReference type="ARBA" id="ARBA00022842"/>
    </source>
</evidence>
<feature type="domain" description="Endonuclease/exonuclease/phosphatase" evidence="21">
    <location>
        <begin position="488"/>
        <end position="819"/>
    </location>
</feature>
<dbReference type="GO" id="GO:0046872">
    <property type="term" value="F:metal ion binding"/>
    <property type="evidence" value="ECO:0007669"/>
    <property type="project" value="UniProtKB-KW"/>
</dbReference>
<dbReference type="Pfam" id="PF03372">
    <property type="entry name" value="Exo_endo_phos"/>
    <property type="match status" value="1"/>
</dbReference>
<comment type="catalytic activity">
    <reaction evidence="1">
        <text>Exonucleolytic cleavage of poly(A) to 5'-AMP.</text>
        <dbReference type="EC" id="3.1.13.4"/>
    </reaction>
</comment>
<dbReference type="AlphaFoldDB" id="A0AAQ3MUR4"/>
<dbReference type="GO" id="GO:0004535">
    <property type="term" value="F:poly(A)-specific ribonuclease activity"/>
    <property type="evidence" value="ECO:0007669"/>
    <property type="project" value="UniProtKB-EC"/>
</dbReference>
<evidence type="ECO:0000256" key="9">
    <source>
        <dbReference type="ARBA" id="ARBA00022722"/>
    </source>
</evidence>
<feature type="chain" id="PRO_5043027132" description="poly(A)-specific ribonuclease" evidence="20">
    <location>
        <begin position="19"/>
        <end position="835"/>
    </location>
</feature>
<evidence type="ECO:0000256" key="10">
    <source>
        <dbReference type="ARBA" id="ARBA00022723"/>
    </source>
</evidence>
<keyword evidence="18" id="KW-0539">Nucleus</keyword>
<keyword evidence="20" id="KW-0732">Signal</keyword>
<evidence type="ECO:0000256" key="1">
    <source>
        <dbReference type="ARBA" id="ARBA00001663"/>
    </source>
</evidence>
<evidence type="ECO:0000256" key="15">
    <source>
        <dbReference type="ARBA" id="ARBA00022884"/>
    </source>
</evidence>
<proteinExistence type="inferred from homology"/>
<evidence type="ECO:0000256" key="20">
    <source>
        <dbReference type="SAM" id="SignalP"/>
    </source>
</evidence>
<evidence type="ECO:0000256" key="3">
    <source>
        <dbReference type="ARBA" id="ARBA00004123"/>
    </source>
</evidence>
<dbReference type="GO" id="GO:0005737">
    <property type="term" value="C:cytoplasm"/>
    <property type="evidence" value="ECO:0007669"/>
    <property type="project" value="UniProtKB-SubCell"/>
</dbReference>
<evidence type="ECO:0000259" key="21">
    <source>
        <dbReference type="Pfam" id="PF03372"/>
    </source>
</evidence>
<organism evidence="22 23">
    <name type="scientific">Vigna mungo</name>
    <name type="common">Black gram</name>
    <name type="synonym">Phaseolus mungo</name>
    <dbReference type="NCBI Taxonomy" id="3915"/>
    <lineage>
        <taxon>Eukaryota</taxon>
        <taxon>Viridiplantae</taxon>
        <taxon>Streptophyta</taxon>
        <taxon>Embryophyta</taxon>
        <taxon>Tracheophyta</taxon>
        <taxon>Spermatophyta</taxon>
        <taxon>Magnoliopsida</taxon>
        <taxon>eudicotyledons</taxon>
        <taxon>Gunneridae</taxon>
        <taxon>Pentapetalae</taxon>
        <taxon>rosids</taxon>
        <taxon>fabids</taxon>
        <taxon>Fabales</taxon>
        <taxon>Fabaceae</taxon>
        <taxon>Papilionoideae</taxon>
        <taxon>50 kb inversion clade</taxon>
        <taxon>NPAAA clade</taxon>
        <taxon>indigoferoid/millettioid clade</taxon>
        <taxon>Phaseoleae</taxon>
        <taxon>Vigna</taxon>
    </lineage>
</organism>
<keyword evidence="16" id="KW-0805">Transcription regulation</keyword>
<comment type="function">
    <text evidence="19">Acts as a catalytic component of the CCR4-NOT core complex, which in the nucleus seems to be a general transcription factor, and in the cytoplasm the major mRNA deadenylase involved in mRNA turnover.</text>
</comment>